<dbReference type="EMBL" id="FOKU01000009">
    <property type="protein sequence ID" value="SFC36022.1"/>
    <property type="molecule type" value="Genomic_DNA"/>
</dbReference>
<evidence type="ECO:0000313" key="5">
    <source>
        <dbReference type="Proteomes" id="UP000198940"/>
    </source>
</evidence>
<evidence type="ECO:0000313" key="2">
    <source>
        <dbReference type="EMBL" id="SFC36022.1"/>
    </source>
</evidence>
<dbReference type="Proteomes" id="UP000198940">
    <property type="component" value="Unassembled WGS sequence"/>
</dbReference>
<dbReference type="EMBL" id="FRAT01000010">
    <property type="protein sequence ID" value="SHL46188.1"/>
    <property type="molecule type" value="Genomic_DNA"/>
</dbReference>
<dbReference type="Proteomes" id="UP000184031">
    <property type="component" value="Unassembled WGS sequence"/>
</dbReference>
<accession>A0A1M7ATT8</accession>
<comment type="caution">
    <text evidence="3">The sequence shown here is derived from an EMBL/GenBank/DDBJ whole genome shotgun (WGS) entry which is preliminary data.</text>
</comment>
<proteinExistence type="predicted"/>
<keyword evidence="5" id="KW-1185">Reference proteome</keyword>
<name>A0A1M7ATT8_9FLAO</name>
<keyword evidence="1" id="KW-0175">Coiled coil</keyword>
<evidence type="ECO:0000256" key="1">
    <source>
        <dbReference type="SAM" id="Coils"/>
    </source>
</evidence>
<reference evidence="3 4" key="1">
    <citation type="submission" date="2016-11" db="EMBL/GenBank/DDBJ databases">
        <authorList>
            <person name="Varghese N."/>
            <person name="Submissions S."/>
        </authorList>
    </citation>
    <scope>NUCLEOTIDE SEQUENCE [LARGE SCALE GENOMIC DNA]</scope>
    <source>
        <strain evidence="3 4">CGMCC 1.12174</strain>
        <strain evidence="2 5">DSM 26351</strain>
    </source>
</reference>
<dbReference type="STRING" id="1055723.SAMN05216293_3541"/>
<feature type="coiled-coil region" evidence="1">
    <location>
        <begin position="194"/>
        <end position="238"/>
    </location>
</feature>
<organism evidence="3 4">
    <name type="scientific">Flagellimonas taeanensis</name>
    <dbReference type="NCBI Taxonomy" id="1005926"/>
    <lineage>
        <taxon>Bacteria</taxon>
        <taxon>Pseudomonadati</taxon>
        <taxon>Bacteroidota</taxon>
        <taxon>Flavobacteriia</taxon>
        <taxon>Flavobacteriales</taxon>
        <taxon>Flavobacteriaceae</taxon>
        <taxon>Flagellimonas</taxon>
    </lineage>
</organism>
<sequence length="244" mass="27689">MDMSEIPRTTFLLLLISFTLCTNMFSQWDTNGSKIYFNNGNVGIGTTDPADKLHVSEGKIRVSDGSDRIYMRVDDMNSKSIIGFGDDFGDRLDIFFDYWNGDSSDLELMSLLSNGNVGIGTTTPDAKLTVKGRIHGEEIKVDLSVPGPDYVFREGYDLKSLEEVQNHIKEHGHLPNIPSAKEMEANGIQLGEMNMKLLEKIEELTLYVIQLKKENELMKPLQRELILQKKELEELRKLIKSLKE</sequence>
<gene>
    <name evidence="2" type="ORF">SAMN04487891_109168</name>
    <name evidence="3" type="ORF">SAMN05216293_3541</name>
</gene>
<dbReference type="AlphaFoldDB" id="A0A1M7ATT8"/>
<evidence type="ECO:0000313" key="3">
    <source>
        <dbReference type="EMBL" id="SHL46188.1"/>
    </source>
</evidence>
<protein>
    <submittedName>
        <fullName evidence="3">Uncharacterized protein</fullName>
    </submittedName>
</protein>
<evidence type="ECO:0000313" key="4">
    <source>
        <dbReference type="Proteomes" id="UP000184031"/>
    </source>
</evidence>